<reference evidence="3" key="1">
    <citation type="journal article" date="2014" name="Nat. Genet.">
        <title>Genome and transcriptome of the porcine whipworm Trichuris suis.</title>
        <authorList>
            <person name="Jex A.R."/>
            <person name="Nejsum P."/>
            <person name="Schwarz E.M."/>
            <person name="Hu L."/>
            <person name="Young N.D."/>
            <person name="Hall R.S."/>
            <person name="Korhonen P.K."/>
            <person name="Liao S."/>
            <person name="Thamsborg S."/>
            <person name="Xia J."/>
            <person name="Xu P."/>
            <person name="Wang S."/>
            <person name="Scheerlinck J.P."/>
            <person name="Hofmann A."/>
            <person name="Sternberg P.W."/>
            <person name="Wang J."/>
            <person name="Gasser R.B."/>
        </authorList>
    </citation>
    <scope>NUCLEOTIDE SEQUENCE [LARGE SCALE GENOMIC DNA]</scope>
    <source>
        <strain evidence="3">DCEP-RM93F</strain>
    </source>
</reference>
<protein>
    <recommendedName>
        <fullName evidence="2">WW domain-containing protein</fullName>
    </recommendedName>
</protein>
<feature type="region of interest" description="Disordered" evidence="1">
    <location>
        <begin position="170"/>
        <end position="210"/>
    </location>
</feature>
<dbReference type="PANTHER" id="PTHR33995:SF7">
    <property type="entry name" value="BURSICON SUBUNIT ALPHA-RELATED"/>
    <property type="match status" value="1"/>
</dbReference>
<dbReference type="EMBL" id="KL367482">
    <property type="protein sequence ID" value="KFD71528.1"/>
    <property type="molecule type" value="Genomic_DNA"/>
</dbReference>
<organism evidence="3">
    <name type="scientific">Trichuris suis</name>
    <name type="common">pig whipworm</name>
    <dbReference type="NCBI Taxonomy" id="68888"/>
    <lineage>
        <taxon>Eukaryota</taxon>
        <taxon>Metazoa</taxon>
        <taxon>Ecdysozoa</taxon>
        <taxon>Nematoda</taxon>
        <taxon>Enoplea</taxon>
        <taxon>Dorylaimia</taxon>
        <taxon>Trichinellida</taxon>
        <taxon>Trichuridae</taxon>
        <taxon>Trichuris</taxon>
    </lineage>
</organism>
<dbReference type="InterPro" id="IPR036020">
    <property type="entry name" value="WW_dom_sf"/>
</dbReference>
<dbReference type="InterPro" id="IPR029034">
    <property type="entry name" value="Cystine-knot_cytokine"/>
</dbReference>
<dbReference type="InterPro" id="IPR001202">
    <property type="entry name" value="WW_dom"/>
</dbReference>
<dbReference type="Pfam" id="PF00397">
    <property type="entry name" value="WW"/>
    <property type="match status" value="1"/>
</dbReference>
<dbReference type="AlphaFoldDB" id="A0A085NPY2"/>
<sequence length="627" mass="71228">MPLPPLLLARLKKRGIVKEDDRKEEIIAESYDDGRVKRVSSDDRRQALFTGAPGCPNKPNPYHLCTDYCFERWGEGLPISLIDSNYMRRRRRMLRKYPLPDGWREAYDPGSGRFYYWNSRNVFEVCWLSPKHPRAKITVSACARAKGAIFPFALYLHRFRSAFFESLNEAQERDEQRKGRRQRFQDSDDEPVEASTPKHRRGRREVSDLDPMDPAAYSDVPRFAAIANLSIFDKCMWLAIGLSCIVLCPLVLSDCSPCDRQPPKFNFVAQRVPFRRPPFVARADATISVRETAGKPLPICPCVKQMATGQCISYDSRYLAVDLQEAIVEFPDLTMIHVRSSSENPEMDVNGMPVPLQPFSSQGPNDQQSIKPLSSIIAKSFATTLKPVSAPLPPLEGACKGLECLFCSDLLTRRLKQLGLLDEEKFVSVRQKLGLNRLADIFRVVGQLPCKRFNFAMPNKSVVNLLRRTKQRAKETNGTFANFLRTVSQAGLHSWNSHHTEGVRVRREATTTKVVGTELGTSYKLDCIRRGQSIDGTEWLGLCNVCWVWRRLPSDYFPQYVNELICDEDTKCLSGWGTCKQRQRSMEVLRNIGTADEPVWKSVTINTANFCDCFVQSGTVMHTFIAA</sequence>
<evidence type="ECO:0000259" key="2">
    <source>
        <dbReference type="PROSITE" id="PS50020"/>
    </source>
</evidence>
<gene>
    <name evidence="3" type="ORF">M514_06398</name>
</gene>
<dbReference type="Proteomes" id="UP000030758">
    <property type="component" value="Unassembled WGS sequence"/>
</dbReference>
<dbReference type="Gene3D" id="2.20.70.10">
    <property type="match status" value="1"/>
</dbReference>
<dbReference type="SUPFAM" id="SSF51045">
    <property type="entry name" value="WW domain"/>
    <property type="match status" value="1"/>
</dbReference>
<dbReference type="SMART" id="SM00456">
    <property type="entry name" value="WW"/>
    <property type="match status" value="1"/>
</dbReference>
<dbReference type="PANTHER" id="PTHR33995">
    <property type="entry name" value="PROTEIN CBG18546"/>
    <property type="match status" value="1"/>
</dbReference>
<feature type="domain" description="WW" evidence="2">
    <location>
        <begin position="97"/>
        <end position="132"/>
    </location>
</feature>
<dbReference type="SUPFAM" id="SSF57501">
    <property type="entry name" value="Cystine-knot cytokines"/>
    <property type="match status" value="1"/>
</dbReference>
<accession>A0A085NPY2</accession>
<name>A0A085NPY2_9BILA</name>
<evidence type="ECO:0000313" key="3">
    <source>
        <dbReference type="EMBL" id="KFD71528.1"/>
    </source>
</evidence>
<dbReference type="PROSITE" id="PS50020">
    <property type="entry name" value="WW_DOMAIN_2"/>
    <property type="match status" value="1"/>
</dbReference>
<evidence type="ECO:0000256" key="1">
    <source>
        <dbReference type="SAM" id="MobiDB-lite"/>
    </source>
</evidence>
<proteinExistence type="predicted"/>